<accession>A0ABR3FPP7</accession>
<comment type="pathway">
    <text evidence="3">Secondary metabolite biosynthesis; terpenoid biosynthesis.</text>
</comment>
<dbReference type="EMBL" id="JBAHYK010000158">
    <property type="protein sequence ID" value="KAL0577419.1"/>
    <property type="molecule type" value="Genomic_DNA"/>
</dbReference>
<keyword evidence="7 13" id="KW-0479">Metal-binding</keyword>
<keyword evidence="15" id="KW-1185">Reference proteome</keyword>
<dbReference type="PRINTS" id="PR00465">
    <property type="entry name" value="EP450IV"/>
</dbReference>
<evidence type="ECO:0000256" key="12">
    <source>
        <dbReference type="ARBA" id="ARBA00023136"/>
    </source>
</evidence>
<comment type="caution">
    <text evidence="14">The sequence shown here is derived from an EMBL/GenBank/DDBJ whole genome shotgun (WGS) entry which is preliminary data.</text>
</comment>
<evidence type="ECO:0000256" key="4">
    <source>
        <dbReference type="ARBA" id="ARBA00010617"/>
    </source>
</evidence>
<dbReference type="InterPro" id="IPR002403">
    <property type="entry name" value="Cyt_P450_E_grp-IV"/>
</dbReference>
<dbReference type="PANTHER" id="PTHR24305:SF166">
    <property type="entry name" value="CYTOCHROME P450 12A4, MITOCHONDRIAL-RELATED"/>
    <property type="match status" value="1"/>
</dbReference>
<keyword evidence="11 13" id="KW-0503">Monooxygenase</keyword>
<dbReference type="InterPro" id="IPR017972">
    <property type="entry name" value="Cyt_P450_CS"/>
</dbReference>
<keyword evidence="12" id="KW-0472">Membrane</keyword>
<feature type="non-terminal residue" evidence="14">
    <location>
        <position position="1"/>
    </location>
</feature>
<evidence type="ECO:0008006" key="16">
    <source>
        <dbReference type="Google" id="ProtNLM"/>
    </source>
</evidence>
<evidence type="ECO:0000256" key="7">
    <source>
        <dbReference type="ARBA" id="ARBA00022723"/>
    </source>
</evidence>
<evidence type="ECO:0000313" key="15">
    <source>
        <dbReference type="Proteomes" id="UP001465976"/>
    </source>
</evidence>
<dbReference type="PANTHER" id="PTHR24305">
    <property type="entry name" value="CYTOCHROME P450"/>
    <property type="match status" value="1"/>
</dbReference>
<organism evidence="14 15">
    <name type="scientific">Marasmius crinis-equi</name>
    <dbReference type="NCBI Taxonomy" id="585013"/>
    <lineage>
        <taxon>Eukaryota</taxon>
        <taxon>Fungi</taxon>
        <taxon>Dikarya</taxon>
        <taxon>Basidiomycota</taxon>
        <taxon>Agaricomycotina</taxon>
        <taxon>Agaricomycetes</taxon>
        <taxon>Agaricomycetidae</taxon>
        <taxon>Agaricales</taxon>
        <taxon>Marasmiineae</taxon>
        <taxon>Marasmiaceae</taxon>
        <taxon>Marasmius</taxon>
    </lineage>
</organism>
<evidence type="ECO:0000256" key="10">
    <source>
        <dbReference type="ARBA" id="ARBA00023004"/>
    </source>
</evidence>
<dbReference type="Gene3D" id="1.10.630.10">
    <property type="entry name" value="Cytochrome P450"/>
    <property type="match status" value="1"/>
</dbReference>
<dbReference type="SUPFAM" id="SSF48264">
    <property type="entry name" value="Cytochrome P450"/>
    <property type="match status" value="1"/>
</dbReference>
<keyword evidence="6" id="KW-0812">Transmembrane</keyword>
<dbReference type="PROSITE" id="PS00086">
    <property type="entry name" value="CYTOCHROME_P450"/>
    <property type="match status" value="1"/>
</dbReference>
<comment type="similarity">
    <text evidence="4 13">Belongs to the cytochrome P450 family.</text>
</comment>
<comment type="subcellular location">
    <subcellularLocation>
        <location evidence="2">Membrane</location>
    </subcellularLocation>
</comment>
<dbReference type="InterPro" id="IPR036396">
    <property type="entry name" value="Cyt_P450_sf"/>
</dbReference>
<dbReference type="InterPro" id="IPR050121">
    <property type="entry name" value="Cytochrome_P450_monoxygenase"/>
</dbReference>
<sequence length="383" mass="42091">TWKDRLELHDAHAVFDVTADVHRLTLDAISMTMFSYDLSTGKRDIPNLLAKITHSPPDGAADILLGSLAEKFPAILKLPSSMKQWCDNLRGALGEIAREVWSGREGIGMHAKLVNALAKENTPEDVTIAQIIGIIFAGSETTANVITVCDQLVSTIRNTDGAQECLFELAKHPHIQHHLRTELSSFEVAHGRQPTYEDFTNTSALPYLDALTRETLRTKAVLTTISRVAVRDDVIPLEFPIKDELSGRVRHEVEVKAGSLIDIPVRDGINVNKAIWGPGAEEFSPERWMNPGQLPESVSLIRAQGHILTFGDGSKVCLGRSFAIGEFKIVVSHLVRNLAFELDESVELDFYHVGGNTIKPMVRGREGEGAQMPLIVSLVPVMG</sequence>
<gene>
    <name evidence="14" type="ORF">V5O48_004585</name>
</gene>
<evidence type="ECO:0000256" key="9">
    <source>
        <dbReference type="ARBA" id="ARBA00023002"/>
    </source>
</evidence>
<dbReference type="Proteomes" id="UP001465976">
    <property type="component" value="Unassembled WGS sequence"/>
</dbReference>
<evidence type="ECO:0000256" key="13">
    <source>
        <dbReference type="RuleBase" id="RU000461"/>
    </source>
</evidence>
<proteinExistence type="inferred from homology"/>
<evidence type="ECO:0000256" key="11">
    <source>
        <dbReference type="ARBA" id="ARBA00023033"/>
    </source>
</evidence>
<evidence type="ECO:0000256" key="5">
    <source>
        <dbReference type="ARBA" id="ARBA00022617"/>
    </source>
</evidence>
<keyword evidence="8" id="KW-1133">Transmembrane helix</keyword>
<reference evidence="14 15" key="1">
    <citation type="submission" date="2024-02" db="EMBL/GenBank/DDBJ databases">
        <title>A draft genome for the cacao thread blight pathogen Marasmius crinis-equi.</title>
        <authorList>
            <person name="Cohen S.P."/>
            <person name="Baruah I.K."/>
            <person name="Amoako-Attah I."/>
            <person name="Bukari Y."/>
            <person name="Meinhardt L.W."/>
            <person name="Bailey B.A."/>
        </authorList>
    </citation>
    <scope>NUCLEOTIDE SEQUENCE [LARGE SCALE GENOMIC DNA]</scope>
    <source>
        <strain evidence="14 15">GH-76</strain>
    </source>
</reference>
<keyword evidence="9 13" id="KW-0560">Oxidoreductase</keyword>
<keyword evidence="10 13" id="KW-0408">Iron</keyword>
<evidence type="ECO:0000256" key="6">
    <source>
        <dbReference type="ARBA" id="ARBA00022692"/>
    </source>
</evidence>
<evidence type="ECO:0000256" key="8">
    <source>
        <dbReference type="ARBA" id="ARBA00022989"/>
    </source>
</evidence>
<dbReference type="InterPro" id="IPR001128">
    <property type="entry name" value="Cyt_P450"/>
</dbReference>
<evidence type="ECO:0000256" key="2">
    <source>
        <dbReference type="ARBA" id="ARBA00004370"/>
    </source>
</evidence>
<evidence type="ECO:0000256" key="3">
    <source>
        <dbReference type="ARBA" id="ARBA00004721"/>
    </source>
</evidence>
<protein>
    <recommendedName>
        <fullName evidence="16">Cytochrome P450</fullName>
    </recommendedName>
</protein>
<evidence type="ECO:0000313" key="14">
    <source>
        <dbReference type="EMBL" id="KAL0577419.1"/>
    </source>
</evidence>
<evidence type="ECO:0000256" key="1">
    <source>
        <dbReference type="ARBA" id="ARBA00001971"/>
    </source>
</evidence>
<comment type="cofactor">
    <cofactor evidence="1">
        <name>heme</name>
        <dbReference type="ChEBI" id="CHEBI:30413"/>
    </cofactor>
</comment>
<keyword evidence="5 13" id="KW-0349">Heme</keyword>
<dbReference type="Pfam" id="PF00067">
    <property type="entry name" value="p450"/>
    <property type="match status" value="1"/>
</dbReference>
<name>A0ABR3FPP7_9AGAR</name>